<protein>
    <submittedName>
        <fullName evidence="8">Phosphopantetheine-protein transferase</fullName>
    </submittedName>
</protein>
<feature type="domain" description="4'-phosphopantetheinyl transferase" evidence="6">
    <location>
        <begin position="118"/>
        <end position="222"/>
    </location>
</feature>
<feature type="domain" description="4'-phosphopantetheinyl transferase N-terminal" evidence="7">
    <location>
        <begin position="27"/>
        <end position="111"/>
    </location>
</feature>
<keyword evidence="9" id="KW-1185">Reference proteome</keyword>
<dbReference type="Gene3D" id="3.90.470.20">
    <property type="entry name" value="4'-phosphopantetheinyl transferase domain"/>
    <property type="match status" value="2"/>
</dbReference>
<evidence type="ECO:0000256" key="2">
    <source>
        <dbReference type="ARBA" id="ARBA00010990"/>
    </source>
</evidence>
<evidence type="ECO:0000256" key="5">
    <source>
        <dbReference type="ARBA" id="ARBA00022842"/>
    </source>
</evidence>
<dbReference type="SUPFAM" id="SSF56214">
    <property type="entry name" value="4'-phosphopantetheinyl transferase"/>
    <property type="match status" value="2"/>
</dbReference>
<comment type="similarity">
    <text evidence="2">Belongs to the P-Pant transferase superfamily. Gsp/Sfp/HetI/AcpT family.</text>
</comment>
<evidence type="ECO:0000313" key="9">
    <source>
        <dbReference type="Proteomes" id="UP000245375"/>
    </source>
</evidence>
<comment type="cofactor">
    <cofactor evidence="1">
        <name>Mg(2+)</name>
        <dbReference type="ChEBI" id="CHEBI:18420"/>
    </cofactor>
</comment>
<dbReference type="InterPro" id="IPR008278">
    <property type="entry name" value="4-PPantetheinyl_Trfase_dom"/>
</dbReference>
<evidence type="ECO:0000256" key="1">
    <source>
        <dbReference type="ARBA" id="ARBA00001946"/>
    </source>
</evidence>
<keyword evidence="3 8" id="KW-0808">Transferase</keyword>
<reference evidence="8" key="2">
    <citation type="submission" date="2018-05" db="EMBL/GenBank/DDBJ databases">
        <authorList>
            <person name="Lanie J.A."/>
            <person name="Ng W.-L."/>
            <person name="Kazmierczak K.M."/>
            <person name="Andrzejewski T.M."/>
            <person name="Davidsen T.M."/>
            <person name="Wayne K.J."/>
            <person name="Tettelin H."/>
            <person name="Glass J.I."/>
            <person name="Rusch D."/>
            <person name="Podicherti R."/>
            <person name="Tsui H.-C.T."/>
            <person name="Winkler M.E."/>
        </authorList>
    </citation>
    <scope>NUCLEOTIDE SEQUENCE [LARGE SCALE GENOMIC DNA]</scope>
    <source>
        <strain evidence="8">ZY111</strain>
    </source>
</reference>
<dbReference type="EMBL" id="QFRI01000002">
    <property type="protein sequence ID" value="PWH82545.1"/>
    <property type="molecule type" value="Genomic_DNA"/>
</dbReference>
<dbReference type="Pfam" id="PF22624">
    <property type="entry name" value="AASDHPPT_N"/>
    <property type="match status" value="1"/>
</dbReference>
<comment type="caution">
    <text evidence="8">The sequence shown here is derived from an EMBL/GenBank/DDBJ whole genome shotgun (WGS) entry which is preliminary data.</text>
</comment>
<name>A0A2U2X432_9FLAO</name>
<dbReference type="InterPro" id="IPR055066">
    <property type="entry name" value="AASDHPPT_N"/>
</dbReference>
<dbReference type="NCBIfam" id="TIGR00556">
    <property type="entry name" value="pantethn_trn"/>
    <property type="match status" value="1"/>
</dbReference>
<dbReference type="OrthoDB" id="9808281at2"/>
<gene>
    <name evidence="8" type="ORF">DIS18_09875</name>
</gene>
<dbReference type="InterPro" id="IPR037143">
    <property type="entry name" value="4-PPantetheinyl_Trfase_dom_sf"/>
</dbReference>
<dbReference type="Proteomes" id="UP000245375">
    <property type="component" value="Unassembled WGS sequence"/>
</dbReference>
<dbReference type="InterPro" id="IPR004568">
    <property type="entry name" value="Ppantetheine-prot_Trfase_dom"/>
</dbReference>
<dbReference type="GO" id="GO:0019878">
    <property type="term" value="P:lysine biosynthetic process via aminoadipic acid"/>
    <property type="evidence" value="ECO:0007669"/>
    <property type="project" value="TreeGrafter"/>
</dbReference>
<dbReference type="RefSeq" id="WP_109352912.1">
    <property type="nucleotide sequence ID" value="NZ_QFRI01000002.1"/>
</dbReference>
<reference evidence="8" key="1">
    <citation type="submission" date="2018-05" db="EMBL/GenBank/DDBJ databases">
        <title>Algibacter marinivivus sp. nov., isolated from sample around a algae.</title>
        <authorList>
            <person name="Zhong X."/>
        </authorList>
    </citation>
    <scope>NUCLEOTIDE SEQUENCE [LARGE SCALE GENOMIC DNA]</scope>
    <source>
        <strain evidence="8">ZY111</strain>
    </source>
</reference>
<evidence type="ECO:0000259" key="6">
    <source>
        <dbReference type="Pfam" id="PF01648"/>
    </source>
</evidence>
<keyword evidence="5" id="KW-0460">Magnesium</keyword>
<dbReference type="GO" id="GO:0006633">
    <property type="term" value="P:fatty acid biosynthetic process"/>
    <property type="evidence" value="ECO:0007669"/>
    <property type="project" value="InterPro"/>
</dbReference>
<evidence type="ECO:0000313" key="8">
    <source>
        <dbReference type="EMBL" id="PWH82545.1"/>
    </source>
</evidence>
<keyword evidence="4" id="KW-0479">Metal-binding</keyword>
<sequence length="242" mass="28203">MIELSGDLFKITKKQIHVWFINLDITEEKIIHLNHFLSEDEIIKASKFRFKKDKNCSIISRGALRLLSGKYLNTNPKTIKFKYGDFGKPYYDMHTELKFNVSHSGNMAVIAFVLNCEIGVDIEKLKYDFEVMDIVDNYFSESEIESLKKLPGQDQVKGFYRCWTRKESFIKAKSKGLSFPLDAFSVSINSDEEAEISETKWDKKEKDLWNLFSFTPQKEYIGAVSVRGNIENIKYFNLNELL</sequence>
<dbReference type="GO" id="GO:0008897">
    <property type="term" value="F:holo-[acyl-carrier-protein] synthase activity"/>
    <property type="evidence" value="ECO:0007669"/>
    <property type="project" value="InterPro"/>
</dbReference>
<dbReference type="Pfam" id="PF01648">
    <property type="entry name" value="ACPS"/>
    <property type="match status" value="1"/>
</dbReference>
<dbReference type="AlphaFoldDB" id="A0A2U2X432"/>
<evidence type="ECO:0000259" key="7">
    <source>
        <dbReference type="Pfam" id="PF22624"/>
    </source>
</evidence>
<dbReference type="InterPro" id="IPR050559">
    <property type="entry name" value="P-Pant_transferase_sf"/>
</dbReference>
<dbReference type="PANTHER" id="PTHR12215:SF10">
    <property type="entry name" value="L-AMINOADIPATE-SEMIALDEHYDE DEHYDROGENASE-PHOSPHOPANTETHEINYL TRANSFERASE"/>
    <property type="match status" value="1"/>
</dbReference>
<dbReference type="GO" id="GO:0000287">
    <property type="term" value="F:magnesium ion binding"/>
    <property type="evidence" value="ECO:0007669"/>
    <property type="project" value="InterPro"/>
</dbReference>
<evidence type="ECO:0000256" key="3">
    <source>
        <dbReference type="ARBA" id="ARBA00022679"/>
    </source>
</evidence>
<accession>A0A2U2X432</accession>
<dbReference type="GO" id="GO:0005829">
    <property type="term" value="C:cytosol"/>
    <property type="evidence" value="ECO:0007669"/>
    <property type="project" value="TreeGrafter"/>
</dbReference>
<evidence type="ECO:0000256" key="4">
    <source>
        <dbReference type="ARBA" id="ARBA00022723"/>
    </source>
</evidence>
<organism evidence="8 9">
    <name type="scientific">Algibacter marinivivus</name>
    <dbReference type="NCBI Taxonomy" id="2100723"/>
    <lineage>
        <taxon>Bacteria</taxon>
        <taxon>Pseudomonadati</taxon>
        <taxon>Bacteroidota</taxon>
        <taxon>Flavobacteriia</taxon>
        <taxon>Flavobacteriales</taxon>
        <taxon>Flavobacteriaceae</taxon>
        <taxon>Algibacter</taxon>
    </lineage>
</organism>
<dbReference type="PANTHER" id="PTHR12215">
    <property type="entry name" value="PHOSPHOPANTETHEINE TRANSFERASE"/>
    <property type="match status" value="1"/>
</dbReference>
<proteinExistence type="inferred from homology"/>